<dbReference type="EMBL" id="JAHIBW010000001">
    <property type="protein sequence ID" value="KAG7313255.1"/>
    <property type="molecule type" value="Genomic_DNA"/>
</dbReference>
<proteinExistence type="predicted"/>
<keyword evidence="2" id="KW-1185">Reference proteome</keyword>
<accession>A0ABQ7R7G8</accession>
<comment type="caution">
    <text evidence="1">The sequence shown here is derived from an EMBL/GenBank/DDBJ whole genome shotgun (WGS) entry which is preliminary data.</text>
</comment>
<dbReference type="Proteomes" id="UP000823941">
    <property type="component" value="Chromosome 1"/>
</dbReference>
<name>A0ABQ7R7G8_PLUXY</name>
<reference evidence="1 2" key="1">
    <citation type="submission" date="2021-06" db="EMBL/GenBank/DDBJ databases">
        <title>A haploid diamondback moth (Plutella xylostella L.) genome assembly resolves 31 chromosomes and identifies a diamide resistance mutation.</title>
        <authorList>
            <person name="Ward C.M."/>
            <person name="Perry K.D."/>
            <person name="Baker G."/>
            <person name="Powis K."/>
            <person name="Heckel D.G."/>
            <person name="Baxter S.W."/>
        </authorList>
    </citation>
    <scope>NUCLEOTIDE SEQUENCE [LARGE SCALE GENOMIC DNA]</scope>
    <source>
        <strain evidence="1 2">LV</strain>
        <tissue evidence="1">Single pupa</tissue>
    </source>
</reference>
<protein>
    <submittedName>
        <fullName evidence="1">Uncharacterized protein</fullName>
    </submittedName>
</protein>
<gene>
    <name evidence="1" type="ORF">JYU34_000356</name>
</gene>
<evidence type="ECO:0000313" key="2">
    <source>
        <dbReference type="Proteomes" id="UP000823941"/>
    </source>
</evidence>
<organism evidence="1 2">
    <name type="scientific">Plutella xylostella</name>
    <name type="common">Diamondback moth</name>
    <name type="synonym">Plutella maculipennis</name>
    <dbReference type="NCBI Taxonomy" id="51655"/>
    <lineage>
        <taxon>Eukaryota</taxon>
        <taxon>Metazoa</taxon>
        <taxon>Ecdysozoa</taxon>
        <taxon>Arthropoda</taxon>
        <taxon>Hexapoda</taxon>
        <taxon>Insecta</taxon>
        <taxon>Pterygota</taxon>
        <taxon>Neoptera</taxon>
        <taxon>Endopterygota</taxon>
        <taxon>Lepidoptera</taxon>
        <taxon>Glossata</taxon>
        <taxon>Ditrysia</taxon>
        <taxon>Yponomeutoidea</taxon>
        <taxon>Plutellidae</taxon>
        <taxon>Plutella</taxon>
    </lineage>
</organism>
<evidence type="ECO:0000313" key="1">
    <source>
        <dbReference type="EMBL" id="KAG7313255.1"/>
    </source>
</evidence>
<sequence>MRAINRIYREYLGEEQATPNTPSLKIVVFKDCETLGAWSEDAKTQTKRIGGKPRDWGHDRRCASYLVQRLTHAI</sequence>